<feature type="compositionally biased region" description="Basic and acidic residues" evidence="1">
    <location>
        <begin position="22"/>
        <end position="34"/>
    </location>
</feature>
<comment type="caution">
    <text evidence="2">The sequence shown here is derived from an EMBL/GenBank/DDBJ whole genome shotgun (WGS) entry which is preliminary data.</text>
</comment>
<feature type="region of interest" description="Disordered" evidence="1">
    <location>
        <begin position="1"/>
        <end position="34"/>
    </location>
</feature>
<dbReference type="AlphaFoldDB" id="A0AAU9JWC1"/>
<organism evidence="2 3">
    <name type="scientific">Blepharisma stoltei</name>
    <dbReference type="NCBI Taxonomy" id="1481888"/>
    <lineage>
        <taxon>Eukaryota</taxon>
        <taxon>Sar</taxon>
        <taxon>Alveolata</taxon>
        <taxon>Ciliophora</taxon>
        <taxon>Postciliodesmatophora</taxon>
        <taxon>Heterotrichea</taxon>
        <taxon>Heterotrichida</taxon>
        <taxon>Blepharismidae</taxon>
        <taxon>Blepharisma</taxon>
    </lineage>
</organism>
<feature type="compositionally biased region" description="Basic residues" evidence="1">
    <location>
        <begin position="359"/>
        <end position="368"/>
    </location>
</feature>
<keyword evidence="3" id="KW-1185">Reference proteome</keyword>
<gene>
    <name evidence="2" type="ORF">BSTOLATCC_MIC37945</name>
</gene>
<name>A0AAU9JWC1_9CILI</name>
<protein>
    <submittedName>
        <fullName evidence="2">Uncharacterized protein</fullName>
    </submittedName>
</protein>
<proteinExistence type="predicted"/>
<sequence>MEETKNTKEWITIDTEIPPLPEKNERLPAPDEEKYESEMKVMEEKISKLKLQKNNVSQQINELKNGGGIENKSISTKQYITEKIHMCKELNLEKTNNQKKLENFKSDFRRLCEEQKRLKPKIKYYEEEDINKRIESLQYKLETTTVTLQEEKQIVAELTQLQQAKPLLAQFKAGSLKLDHNKKKQQELKDRINVIYNEVRAISKEIEDINQNLKSSQEKSRETIPNLIEEKKLISDQINVIETDKKRLFENFKKTKNDYVKQQKLIKYIEWAGKLKNRLIEDEKRKKEKEALEQLKQLNKPHPYQKEINLCETFINYLTNILPKPPSQLEETKEIPQDNTYLSNKDERRELENQEWFKQKKKQKKKRDKNKEDKLHSLPIELLNFFSYTSIKVPTKQEDIEPAIEDLKAQKEKFKALTVRDEKIETEAKGIFKQKILPSMEEFPAPENSKIIVNYGIFQDEGPTIKEDHKQSAK</sequence>
<dbReference type="Proteomes" id="UP001162131">
    <property type="component" value="Unassembled WGS sequence"/>
</dbReference>
<reference evidence="2" key="1">
    <citation type="submission" date="2021-09" db="EMBL/GenBank/DDBJ databases">
        <authorList>
            <consortium name="AG Swart"/>
            <person name="Singh M."/>
            <person name="Singh A."/>
            <person name="Seah K."/>
            <person name="Emmerich C."/>
        </authorList>
    </citation>
    <scope>NUCLEOTIDE SEQUENCE</scope>
    <source>
        <strain evidence="2">ATCC30299</strain>
    </source>
</reference>
<dbReference type="InterPro" id="IPR039604">
    <property type="entry name" value="Bfr1"/>
</dbReference>
<dbReference type="GO" id="GO:0003729">
    <property type="term" value="F:mRNA binding"/>
    <property type="evidence" value="ECO:0007669"/>
    <property type="project" value="TreeGrafter"/>
</dbReference>
<dbReference type="GO" id="GO:0008298">
    <property type="term" value="P:intracellular mRNA localization"/>
    <property type="evidence" value="ECO:0007669"/>
    <property type="project" value="TreeGrafter"/>
</dbReference>
<accession>A0AAU9JWC1</accession>
<dbReference type="GO" id="GO:1990904">
    <property type="term" value="C:ribonucleoprotein complex"/>
    <property type="evidence" value="ECO:0007669"/>
    <property type="project" value="TreeGrafter"/>
</dbReference>
<dbReference type="GO" id="GO:0005783">
    <property type="term" value="C:endoplasmic reticulum"/>
    <property type="evidence" value="ECO:0007669"/>
    <property type="project" value="TreeGrafter"/>
</dbReference>
<evidence type="ECO:0000256" key="1">
    <source>
        <dbReference type="SAM" id="MobiDB-lite"/>
    </source>
</evidence>
<dbReference type="PANTHER" id="PTHR31027">
    <property type="entry name" value="NUCLEAR SEGREGATION PROTEIN BFR1"/>
    <property type="match status" value="1"/>
</dbReference>
<evidence type="ECO:0000313" key="3">
    <source>
        <dbReference type="Proteomes" id="UP001162131"/>
    </source>
</evidence>
<dbReference type="GO" id="GO:0042175">
    <property type="term" value="C:nuclear outer membrane-endoplasmic reticulum membrane network"/>
    <property type="evidence" value="ECO:0007669"/>
    <property type="project" value="TreeGrafter"/>
</dbReference>
<evidence type="ECO:0000313" key="2">
    <source>
        <dbReference type="EMBL" id="CAG9325199.1"/>
    </source>
</evidence>
<dbReference type="PANTHER" id="PTHR31027:SF2">
    <property type="entry name" value="LEBERCILIN DOMAIN-CONTAINING PROTEIN"/>
    <property type="match status" value="1"/>
</dbReference>
<feature type="region of interest" description="Disordered" evidence="1">
    <location>
        <begin position="352"/>
        <end position="372"/>
    </location>
</feature>
<dbReference type="EMBL" id="CAJZBQ010000037">
    <property type="protein sequence ID" value="CAG9325199.1"/>
    <property type="molecule type" value="Genomic_DNA"/>
</dbReference>